<accession>A0A9W4I7L5</accession>
<evidence type="ECO:0000256" key="2">
    <source>
        <dbReference type="SAM" id="Phobius"/>
    </source>
</evidence>
<organism evidence="3 4">
    <name type="scientific">Penicillium salamii</name>
    <dbReference type="NCBI Taxonomy" id="1612424"/>
    <lineage>
        <taxon>Eukaryota</taxon>
        <taxon>Fungi</taxon>
        <taxon>Dikarya</taxon>
        <taxon>Ascomycota</taxon>
        <taxon>Pezizomycotina</taxon>
        <taxon>Eurotiomycetes</taxon>
        <taxon>Eurotiomycetidae</taxon>
        <taxon>Eurotiales</taxon>
        <taxon>Aspergillaceae</taxon>
        <taxon>Penicillium</taxon>
    </lineage>
</organism>
<name>A0A9W4I7L5_9EURO</name>
<gene>
    <name evidence="3" type="ORF">PSALAMII_LOCUS416</name>
</gene>
<comment type="caution">
    <text evidence="3">The sequence shown here is derived from an EMBL/GenBank/DDBJ whole genome shotgun (WGS) entry which is preliminary data.</text>
</comment>
<keyword evidence="2" id="KW-0472">Membrane</keyword>
<dbReference type="Proteomes" id="UP001152592">
    <property type="component" value="Unassembled WGS sequence"/>
</dbReference>
<evidence type="ECO:0000313" key="4">
    <source>
        <dbReference type="Proteomes" id="UP001152592"/>
    </source>
</evidence>
<evidence type="ECO:0000313" key="3">
    <source>
        <dbReference type="EMBL" id="CAG8237385.1"/>
    </source>
</evidence>
<feature type="transmembrane region" description="Helical" evidence="2">
    <location>
        <begin position="45"/>
        <end position="69"/>
    </location>
</feature>
<keyword evidence="2" id="KW-1133">Transmembrane helix</keyword>
<proteinExistence type="predicted"/>
<dbReference type="OrthoDB" id="2537141at2759"/>
<evidence type="ECO:0000256" key="1">
    <source>
        <dbReference type="SAM" id="MobiDB-lite"/>
    </source>
</evidence>
<protein>
    <submittedName>
        <fullName evidence="3">Uncharacterized protein</fullName>
    </submittedName>
</protein>
<dbReference type="AlphaFoldDB" id="A0A9W4I7L5"/>
<reference evidence="3" key="1">
    <citation type="submission" date="2021-07" db="EMBL/GenBank/DDBJ databases">
        <authorList>
            <person name="Branca A.L. A."/>
        </authorList>
    </citation>
    <scope>NUCLEOTIDE SEQUENCE</scope>
</reference>
<dbReference type="EMBL" id="CAJVPD010000021">
    <property type="protein sequence ID" value="CAG8237385.1"/>
    <property type="molecule type" value="Genomic_DNA"/>
</dbReference>
<sequence>MEMIQMALHADNERDRQDSRVELLSERQQKAPGRFSWSSITLDTWILEGASLAFSIACLVSIYGILFAYNGKPRPEISYNISLNAIVSVLATACKSC</sequence>
<dbReference type="PANTHER" id="PTHR35394">
    <property type="entry name" value="DUF3176 DOMAIN-CONTAINING PROTEIN"/>
    <property type="match status" value="1"/>
</dbReference>
<feature type="region of interest" description="Disordered" evidence="1">
    <location>
        <begin position="1"/>
        <end position="20"/>
    </location>
</feature>
<dbReference type="PANTHER" id="PTHR35394:SF5">
    <property type="entry name" value="DUF3176 DOMAIN-CONTAINING PROTEIN"/>
    <property type="match status" value="1"/>
</dbReference>
<feature type="compositionally biased region" description="Basic and acidic residues" evidence="1">
    <location>
        <begin position="10"/>
        <end position="20"/>
    </location>
</feature>
<keyword evidence="2" id="KW-0812">Transmembrane</keyword>